<keyword evidence="3 8" id="KW-0819">tRNA processing</keyword>
<reference evidence="10 11" key="2">
    <citation type="journal article" date="2016" name="ISME J.">
        <title>Characterization of the first cultured representative of Verrucomicrobia subdivision 5 indicates the proposal of a novel phylum.</title>
        <authorList>
            <person name="Spring S."/>
            <person name="Bunk B."/>
            <person name="Sproer C."/>
            <person name="Schumann P."/>
            <person name="Rohde M."/>
            <person name="Tindall B.J."/>
            <person name="Klenk H.P."/>
        </authorList>
    </citation>
    <scope>NUCLEOTIDE SEQUENCE [LARGE SCALE GENOMIC DNA]</scope>
    <source>
        <strain evidence="10 11">L21-Fru-AB</strain>
    </source>
</reference>
<dbReference type="AlphaFoldDB" id="A0A0G3EH40"/>
<dbReference type="GO" id="GO:0052717">
    <property type="term" value="F:tRNA-specific adenosine-34 deaminase activity"/>
    <property type="evidence" value="ECO:0007669"/>
    <property type="project" value="UniProtKB-UniRule"/>
</dbReference>
<feature type="active site" description="Proton donor" evidence="8">
    <location>
        <position position="61"/>
    </location>
</feature>
<dbReference type="Proteomes" id="UP000035268">
    <property type="component" value="Chromosome"/>
</dbReference>
<evidence type="ECO:0000256" key="6">
    <source>
        <dbReference type="ARBA" id="ARBA00022833"/>
    </source>
</evidence>
<proteinExistence type="inferred from homology"/>
<dbReference type="InterPro" id="IPR002125">
    <property type="entry name" value="CMP_dCMP_dom"/>
</dbReference>
<dbReference type="GO" id="GO:0008270">
    <property type="term" value="F:zinc ion binding"/>
    <property type="evidence" value="ECO:0007669"/>
    <property type="project" value="UniProtKB-UniRule"/>
</dbReference>
<comment type="catalytic activity">
    <reaction evidence="7 8">
        <text>adenosine(34) in tRNA + H2O + H(+) = inosine(34) in tRNA + NH4(+)</text>
        <dbReference type="Rhea" id="RHEA:43168"/>
        <dbReference type="Rhea" id="RHEA-COMP:10373"/>
        <dbReference type="Rhea" id="RHEA-COMP:10374"/>
        <dbReference type="ChEBI" id="CHEBI:15377"/>
        <dbReference type="ChEBI" id="CHEBI:15378"/>
        <dbReference type="ChEBI" id="CHEBI:28938"/>
        <dbReference type="ChEBI" id="CHEBI:74411"/>
        <dbReference type="ChEBI" id="CHEBI:82852"/>
        <dbReference type="EC" id="3.5.4.33"/>
    </reaction>
</comment>
<evidence type="ECO:0000313" key="11">
    <source>
        <dbReference type="Proteomes" id="UP000035268"/>
    </source>
</evidence>
<dbReference type="OrthoDB" id="9802676at2"/>
<dbReference type="CDD" id="cd01285">
    <property type="entry name" value="nucleoside_deaminase"/>
    <property type="match status" value="1"/>
</dbReference>
<dbReference type="PROSITE" id="PS00903">
    <property type="entry name" value="CYT_DCMP_DEAMINASES_1"/>
    <property type="match status" value="1"/>
</dbReference>
<dbReference type="InterPro" id="IPR058535">
    <property type="entry name" value="MafB19-deam"/>
</dbReference>
<evidence type="ECO:0000256" key="3">
    <source>
        <dbReference type="ARBA" id="ARBA00022694"/>
    </source>
</evidence>
<feature type="binding site" evidence="8">
    <location>
        <position position="89"/>
    </location>
    <ligand>
        <name>Zn(2+)</name>
        <dbReference type="ChEBI" id="CHEBI:29105"/>
        <note>catalytic</note>
    </ligand>
</feature>
<keyword evidence="5 8" id="KW-0378">Hydrolase</keyword>
<dbReference type="Pfam" id="PF14437">
    <property type="entry name" value="MafB19-deam"/>
    <property type="match status" value="1"/>
</dbReference>
<comment type="function">
    <text evidence="8">Catalyzes the deamination of adenosine to inosine at the wobble position 34 of tRNA(Arg2).</text>
</comment>
<dbReference type="HAMAP" id="MF_00972">
    <property type="entry name" value="tRNA_aden_deaminase"/>
    <property type="match status" value="1"/>
</dbReference>
<dbReference type="KEGG" id="vbl:L21SP4_01492"/>
<dbReference type="STRING" id="1307763.L21SP4_01492"/>
<evidence type="ECO:0000313" key="10">
    <source>
        <dbReference type="EMBL" id="AKJ64737.1"/>
    </source>
</evidence>
<name>A0A0G3EH40_9BACT</name>
<accession>A0A0G3EH40</accession>
<dbReference type="PATRIC" id="fig|1609981.3.peg.1549"/>
<dbReference type="SUPFAM" id="SSF53927">
    <property type="entry name" value="Cytidine deaminase-like"/>
    <property type="match status" value="1"/>
</dbReference>
<feature type="domain" description="CMP/dCMP-type deaminase" evidence="9">
    <location>
        <begin position="8"/>
        <end position="118"/>
    </location>
</feature>
<keyword evidence="11" id="KW-1185">Reference proteome</keyword>
<dbReference type="FunFam" id="3.40.140.10:FF:000005">
    <property type="entry name" value="tRNA-specific adenosine deaminase"/>
    <property type="match status" value="1"/>
</dbReference>
<dbReference type="GO" id="GO:0002100">
    <property type="term" value="P:tRNA wobble adenosine to inosine editing"/>
    <property type="evidence" value="ECO:0007669"/>
    <property type="project" value="UniProtKB-UniRule"/>
</dbReference>
<evidence type="ECO:0000256" key="8">
    <source>
        <dbReference type="HAMAP-Rule" id="MF_00972"/>
    </source>
</evidence>
<dbReference type="EC" id="3.5.4.33" evidence="8"/>
<dbReference type="PROSITE" id="PS51747">
    <property type="entry name" value="CYT_DCMP_DEAMINASES_2"/>
    <property type="match status" value="1"/>
</dbReference>
<dbReference type="PANTHER" id="PTHR11079">
    <property type="entry name" value="CYTOSINE DEAMINASE FAMILY MEMBER"/>
    <property type="match status" value="1"/>
</dbReference>
<protein>
    <recommendedName>
        <fullName evidence="8">tRNA-specific adenosine deaminase</fullName>
        <ecNumber evidence="8">3.5.4.33</ecNumber>
    </recommendedName>
</protein>
<dbReference type="InterPro" id="IPR028883">
    <property type="entry name" value="tRNA_aden_deaminase"/>
</dbReference>
<comment type="similarity">
    <text evidence="1">Belongs to the cytidine and deoxycytidylate deaminase family. ADAT2 subfamily.</text>
</comment>
<comment type="subunit">
    <text evidence="2 8">Homodimer.</text>
</comment>
<sequence length="158" mass="17139">MAEADTLQPDIVYMRMALRQAQQAADEGEVPVGAVIALDGAILGRARNQTETLKDPTAHAEILAITQAAQAVGDWRLNGCTLYVTKEPCPMCAGAIVLARIPTVVWGADDPKRGGAVSQFTILQSTELNHRPEIRQGVMADECRAVLQVFFRKRRAPS</sequence>
<evidence type="ECO:0000256" key="2">
    <source>
        <dbReference type="ARBA" id="ARBA00011738"/>
    </source>
</evidence>
<keyword evidence="4 8" id="KW-0479">Metal-binding</keyword>
<dbReference type="Gene3D" id="3.40.140.10">
    <property type="entry name" value="Cytidine Deaminase, domain 2"/>
    <property type="match status" value="1"/>
</dbReference>
<dbReference type="RefSeq" id="WP_052882036.1">
    <property type="nucleotide sequence ID" value="NZ_CP010904.1"/>
</dbReference>
<dbReference type="PANTHER" id="PTHR11079:SF202">
    <property type="entry name" value="TRNA-SPECIFIC ADENOSINE DEAMINASE"/>
    <property type="match status" value="1"/>
</dbReference>
<reference evidence="11" key="1">
    <citation type="submission" date="2015-02" db="EMBL/GenBank/DDBJ databases">
        <title>Description and complete genome sequence of the first cultured representative of the subdivision 5 of the Verrucomicrobia phylum.</title>
        <authorList>
            <person name="Spring S."/>
            <person name="Bunk B."/>
            <person name="Sproer C."/>
            <person name="Klenk H.-P."/>
        </authorList>
    </citation>
    <scope>NUCLEOTIDE SEQUENCE [LARGE SCALE GENOMIC DNA]</scope>
    <source>
        <strain evidence="11">L21-Fru-AB</strain>
    </source>
</reference>
<evidence type="ECO:0000256" key="7">
    <source>
        <dbReference type="ARBA" id="ARBA00048045"/>
    </source>
</evidence>
<dbReference type="InterPro" id="IPR016193">
    <property type="entry name" value="Cytidine_deaminase-like"/>
</dbReference>
<gene>
    <name evidence="8 10" type="primary">tadA</name>
    <name evidence="10" type="ORF">L21SP4_01492</name>
</gene>
<dbReference type="EMBL" id="CP010904">
    <property type="protein sequence ID" value="AKJ64737.1"/>
    <property type="molecule type" value="Genomic_DNA"/>
</dbReference>
<evidence type="ECO:0000256" key="4">
    <source>
        <dbReference type="ARBA" id="ARBA00022723"/>
    </source>
</evidence>
<dbReference type="NCBIfam" id="NF008113">
    <property type="entry name" value="PRK10860.1"/>
    <property type="match status" value="1"/>
</dbReference>
<evidence type="ECO:0000256" key="5">
    <source>
        <dbReference type="ARBA" id="ARBA00022801"/>
    </source>
</evidence>
<organism evidence="10 11">
    <name type="scientific">Kiritimatiella glycovorans</name>
    <dbReference type="NCBI Taxonomy" id="1307763"/>
    <lineage>
        <taxon>Bacteria</taxon>
        <taxon>Pseudomonadati</taxon>
        <taxon>Kiritimatiellota</taxon>
        <taxon>Kiritimatiellia</taxon>
        <taxon>Kiritimatiellales</taxon>
        <taxon>Kiritimatiellaceae</taxon>
        <taxon>Kiritimatiella</taxon>
    </lineage>
</organism>
<comment type="cofactor">
    <cofactor evidence="8">
        <name>Zn(2+)</name>
        <dbReference type="ChEBI" id="CHEBI:29105"/>
    </cofactor>
    <text evidence="8">Binds 1 zinc ion per subunit.</text>
</comment>
<feature type="binding site" evidence="8">
    <location>
        <position position="92"/>
    </location>
    <ligand>
        <name>Zn(2+)</name>
        <dbReference type="ChEBI" id="CHEBI:29105"/>
        <note>catalytic</note>
    </ligand>
</feature>
<evidence type="ECO:0000259" key="9">
    <source>
        <dbReference type="PROSITE" id="PS51747"/>
    </source>
</evidence>
<dbReference type="InterPro" id="IPR016192">
    <property type="entry name" value="APOBEC/CMP_deaminase_Zn-bd"/>
</dbReference>
<feature type="binding site" evidence="8">
    <location>
        <position position="59"/>
    </location>
    <ligand>
        <name>Zn(2+)</name>
        <dbReference type="ChEBI" id="CHEBI:29105"/>
        <note>catalytic</note>
    </ligand>
</feature>
<keyword evidence="6 8" id="KW-0862">Zinc</keyword>
<evidence type="ECO:0000256" key="1">
    <source>
        <dbReference type="ARBA" id="ARBA00010669"/>
    </source>
</evidence>